<dbReference type="InterPro" id="IPR000182">
    <property type="entry name" value="GNAT_dom"/>
</dbReference>
<keyword evidence="1" id="KW-0808">Transferase</keyword>
<evidence type="ECO:0000256" key="2">
    <source>
        <dbReference type="ARBA" id="ARBA00023315"/>
    </source>
</evidence>
<sequence>MPDSLLLRQLGYDHPDAVALTEAAQDHYVRLYGGSDDNPVSPADFAAPNGSFLIGYSAEGAVAMGGWRFFAGPSPIPAERPAEIRRMFVREDVRGRGYARAVLAALEYSAAEASADVIILETGTPQVDAIGLYRSAGYLDVPRFGHYADSDLAVHLGKILSGGCS</sequence>
<dbReference type="EMBL" id="CADCUO010000005">
    <property type="protein sequence ID" value="CAA9371035.1"/>
    <property type="molecule type" value="Genomic_DNA"/>
</dbReference>
<dbReference type="InterPro" id="IPR050832">
    <property type="entry name" value="Bact_Acetyltransf"/>
</dbReference>
<keyword evidence="2" id="KW-0012">Acyltransferase</keyword>
<dbReference type="PANTHER" id="PTHR43877">
    <property type="entry name" value="AMINOALKYLPHOSPHONATE N-ACETYLTRANSFERASE-RELATED-RELATED"/>
    <property type="match status" value="1"/>
</dbReference>
<proteinExistence type="predicted"/>
<evidence type="ECO:0000256" key="1">
    <source>
        <dbReference type="ARBA" id="ARBA00022679"/>
    </source>
</evidence>
<dbReference type="PROSITE" id="PS51186">
    <property type="entry name" value="GNAT"/>
    <property type="match status" value="1"/>
</dbReference>
<reference evidence="4" key="1">
    <citation type="submission" date="2020-02" db="EMBL/GenBank/DDBJ databases">
        <authorList>
            <person name="Meier V. D."/>
        </authorList>
    </citation>
    <scope>NUCLEOTIDE SEQUENCE</scope>
    <source>
        <strain evidence="4">AVDCRST_MAG75</strain>
    </source>
</reference>
<dbReference type="InterPro" id="IPR016181">
    <property type="entry name" value="Acyl_CoA_acyltransferase"/>
</dbReference>
<feature type="domain" description="N-acetyltransferase" evidence="3">
    <location>
        <begin position="5"/>
        <end position="161"/>
    </location>
</feature>
<protein>
    <recommendedName>
        <fullName evidence="3">N-acetyltransferase domain-containing protein</fullName>
    </recommendedName>
</protein>
<name>A0A6J4N073_9ACTN</name>
<evidence type="ECO:0000259" key="3">
    <source>
        <dbReference type="PROSITE" id="PS51186"/>
    </source>
</evidence>
<dbReference type="SUPFAM" id="SSF55729">
    <property type="entry name" value="Acyl-CoA N-acyltransferases (Nat)"/>
    <property type="match status" value="1"/>
</dbReference>
<dbReference type="PANTHER" id="PTHR43877:SF2">
    <property type="entry name" value="AMINOALKYLPHOSPHONATE N-ACETYLTRANSFERASE-RELATED"/>
    <property type="match status" value="1"/>
</dbReference>
<dbReference type="Pfam" id="PF00583">
    <property type="entry name" value="Acetyltransf_1"/>
    <property type="match status" value="1"/>
</dbReference>
<dbReference type="GO" id="GO:0016747">
    <property type="term" value="F:acyltransferase activity, transferring groups other than amino-acyl groups"/>
    <property type="evidence" value="ECO:0007669"/>
    <property type="project" value="InterPro"/>
</dbReference>
<gene>
    <name evidence="4" type="ORF">AVDCRST_MAG75-72</name>
</gene>
<dbReference type="AlphaFoldDB" id="A0A6J4N073"/>
<accession>A0A6J4N073</accession>
<dbReference type="Gene3D" id="3.40.630.30">
    <property type="match status" value="1"/>
</dbReference>
<evidence type="ECO:0000313" key="4">
    <source>
        <dbReference type="EMBL" id="CAA9371035.1"/>
    </source>
</evidence>
<dbReference type="CDD" id="cd04301">
    <property type="entry name" value="NAT_SF"/>
    <property type="match status" value="1"/>
</dbReference>
<organism evidence="4">
    <name type="scientific">uncultured Propionibacteriaceae bacterium</name>
    <dbReference type="NCBI Taxonomy" id="257457"/>
    <lineage>
        <taxon>Bacteria</taxon>
        <taxon>Bacillati</taxon>
        <taxon>Actinomycetota</taxon>
        <taxon>Actinomycetes</taxon>
        <taxon>Propionibacteriales</taxon>
        <taxon>Propionibacteriaceae</taxon>
        <taxon>environmental samples</taxon>
    </lineage>
</organism>